<proteinExistence type="predicted"/>
<name>A0ABP7CTF7_9MICC</name>
<protein>
    <submittedName>
        <fullName evidence="2">Uncharacterized protein</fullName>
    </submittedName>
</protein>
<keyword evidence="3" id="KW-1185">Reference proteome</keyword>
<sequence length="104" mass="11303">MERLGPWTVPKPAPRAVSEHDAGRGPGWARSGNGGRSRNGATRPRIRCQFNPGASDSWPTRRRRSLKGGRKLPCAKTPAGPHCGVKILETLPESEQDPECTAHK</sequence>
<organism evidence="2 3">
    <name type="scientific">Arthrobacter ginkgonis</name>
    <dbReference type="NCBI Taxonomy" id="1630594"/>
    <lineage>
        <taxon>Bacteria</taxon>
        <taxon>Bacillati</taxon>
        <taxon>Actinomycetota</taxon>
        <taxon>Actinomycetes</taxon>
        <taxon>Micrococcales</taxon>
        <taxon>Micrococcaceae</taxon>
        <taxon>Arthrobacter</taxon>
    </lineage>
</organism>
<gene>
    <name evidence="2" type="ORF">GCM10023081_34120</name>
</gene>
<evidence type="ECO:0000256" key="1">
    <source>
        <dbReference type="SAM" id="MobiDB-lite"/>
    </source>
</evidence>
<accession>A0ABP7CTF7</accession>
<feature type="compositionally biased region" description="Basic residues" evidence="1">
    <location>
        <begin position="60"/>
        <end position="70"/>
    </location>
</feature>
<reference evidence="3" key="1">
    <citation type="journal article" date="2019" name="Int. J. Syst. Evol. Microbiol.">
        <title>The Global Catalogue of Microorganisms (GCM) 10K type strain sequencing project: providing services to taxonomists for standard genome sequencing and annotation.</title>
        <authorList>
            <consortium name="The Broad Institute Genomics Platform"/>
            <consortium name="The Broad Institute Genome Sequencing Center for Infectious Disease"/>
            <person name="Wu L."/>
            <person name="Ma J."/>
        </authorList>
    </citation>
    <scope>NUCLEOTIDE SEQUENCE [LARGE SCALE GENOMIC DNA]</scope>
    <source>
        <strain evidence="3">JCM 30742</strain>
    </source>
</reference>
<evidence type="ECO:0000313" key="2">
    <source>
        <dbReference type="EMBL" id="GAA3693979.1"/>
    </source>
</evidence>
<comment type="caution">
    <text evidence="2">The sequence shown here is derived from an EMBL/GenBank/DDBJ whole genome shotgun (WGS) entry which is preliminary data.</text>
</comment>
<dbReference type="EMBL" id="BAABEO010000023">
    <property type="protein sequence ID" value="GAA3693979.1"/>
    <property type="molecule type" value="Genomic_DNA"/>
</dbReference>
<evidence type="ECO:0000313" key="3">
    <source>
        <dbReference type="Proteomes" id="UP001500752"/>
    </source>
</evidence>
<dbReference type="Proteomes" id="UP001500752">
    <property type="component" value="Unassembled WGS sequence"/>
</dbReference>
<feature type="region of interest" description="Disordered" evidence="1">
    <location>
        <begin position="1"/>
        <end position="84"/>
    </location>
</feature>